<organism evidence="8">
    <name type="scientific">Corethrella appendiculata</name>
    <dbReference type="NCBI Taxonomy" id="1370023"/>
    <lineage>
        <taxon>Eukaryota</taxon>
        <taxon>Metazoa</taxon>
        <taxon>Ecdysozoa</taxon>
        <taxon>Arthropoda</taxon>
        <taxon>Hexapoda</taxon>
        <taxon>Insecta</taxon>
        <taxon>Pterygota</taxon>
        <taxon>Neoptera</taxon>
        <taxon>Endopterygota</taxon>
        <taxon>Diptera</taxon>
        <taxon>Nematocera</taxon>
        <taxon>Culicoidea</taxon>
        <taxon>Chaoboridae</taxon>
        <taxon>Corethrella</taxon>
    </lineage>
</organism>
<dbReference type="AlphaFoldDB" id="U5ES68"/>
<evidence type="ECO:0000256" key="5">
    <source>
        <dbReference type="PROSITE-ProRule" id="PRU00309"/>
    </source>
</evidence>
<dbReference type="SMART" id="SM00692">
    <property type="entry name" value="DM3"/>
    <property type="match status" value="1"/>
</dbReference>
<sequence length="217" mass="25283">TKRTHPDIRMFKFPKKTTELWYKWLERCDYKESEITVSNPQLCDMHFNKRDLLNRKLRAGTIPLKHIRNRNKQTSAQNSVIVQEITFVRNNSSNEFKQVIPDPDCLIEYDSHDSQDNLNDNNVTDTNLEGIILMEHTNNQEACTSSALLNANEDINDDIKLPGIIASDEPSTSESNDIQILLNELKQKDEIIDLQRQHIQELENRVSKLENNSFKNF</sequence>
<dbReference type="GO" id="GO:0008270">
    <property type="term" value="F:zinc ion binding"/>
    <property type="evidence" value="ECO:0007669"/>
    <property type="project" value="UniProtKB-KW"/>
</dbReference>
<evidence type="ECO:0000259" key="7">
    <source>
        <dbReference type="PROSITE" id="PS50950"/>
    </source>
</evidence>
<keyword evidence="4 5" id="KW-0238">DNA-binding</keyword>
<feature type="non-terminal residue" evidence="8">
    <location>
        <position position="1"/>
    </location>
</feature>
<dbReference type="PROSITE" id="PS50950">
    <property type="entry name" value="ZF_THAP"/>
    <property type="match status" value="1"/>
</dbReference>
<dbReference type="SUPFAM" id="SSF57716">
    <property type="entry name" value="Glucocorticoid receptor-like (DNA-binding domain)"/>
    <property type="match status" value="1"/>
</dbReference>
<name>U5ES68_9DIPT</name>
<evidence type="ECO:0000256" key="2">
    <source>
        <dbReference type="ARBA" id="ARBA00022771"/>
    </source>
</evidence>
<evidence type="ECO:0000256" key="3">
    <source>
        <dbReference type="ARBA" id="ARBA00022833"/>
    </source>
</evidence>
<accession>U5ES68</accession>
<proteinExistence type="evidence at transcript level"/>
<reference evidence="8" key="1">
    <citation type="journal article" date="2014" name="Insect Biochem. Mol. Biol.">
        <title>An insight into the sialome of the frog biting fly, Corethrella appendiculata.</title>
        <authorList>
            <person name="Ribeiro J.M.C."/>
            <person name="Chagas A.C."/>
            <person name="Pham V.M."/>
            <person name="Lounibos L.P."/>
            <person name="Calvo E."/>
        </authorList>
    </citation>
    <scope>NUCLEOTIDE SEQUENCE</scope>
    <source>
        <tissue evidence="8">Salivary glands</tissue>
    </source>
</reference>
<dbReference type="GO" id="GO:0003677">
    <property type="term" value="F:DNA binding"/>
    <property type="evidence" value="ECO:0007669"/>
    <property type="project" value="UniProtKB-UniRule"/>
</dbReference>
<evidence type="ECO:0000256" key="4">
    <source>
        <dbReference type="ARBA" id="ARBA00023125"/>
    </source>
</evidence>
<evidence type="ECO:0000256" key="1">
    <source>
        <dbReference type="ARBA" id="ARBA00022723"/>
    </source>
</evidence>
<keyword evidence="3" id="KW-0862">Zinc</keyword>
<keyword evidence="1" id="KW-0479">Metal-binding</keyword>
<evidence type="ECO:0000313" key="8">
    <source>
        <dbReference type="EMBL" id="JAB54915.1"/>
    </source>
</evidence>
<dbReference type="Pfam" id="PF05485">
    <property type="entry name" value="THAP"/>
    <property type="match status" value="1"/>
</dbReference>
<keyword evidence="2 5" id="KW-0863">Zinc-finger</keyword>
<dbReference type="InterPro" id="IPR006612">
    <property type="entry name" value="THAP_Znf"/>
</dbReference>
<dbReference type="EMBL" id="GANO01004956">
    <property type="protein sequence ID" value="JAB54915.1"/>
    <property type="molecule type" value="mRNA"/>
</dbReference>
<evidence type="ECO:0000256" key="6">
    <source>
        <dbReference type="SAM" id="Coils"/>
    </source>
</evidence>
<feature type="coiled-coil region" evidence="6">
    <location>
        <begin position="185"/>
        <end position="212"/>
    </location>
</feature>
<feature type="domain" description="THAP-type" evidence="7">
    <location>
        <begin position="1"/>
        <end position="66"/>
    </location>
</feature>
<protein>
    <recommendedName>
        <fullName evidence="7">THAP-type domain-containing protein</fullName>
    </recommendedName>
</protein>
<keyword evidence="6" id="KW-0175">Coiled coil</keyword>